<gene>
    <name evidence="2" type="ORF">CPELLU_LOCUS8367</name>
</gene>
<dbReference type="AlphaFoldDB" id="A0A9N9DBV0"/>
<comment type="caution">
    <text evidence="2">The sequence shown here is derived from an EMBL/GenBank/DDBJ whole genome shotgun (WGS) entry which is preliminary data.</text>
</comment>
<organism evidence="2 3">
    <name type="scientific">Cetraspora pellucida</name>
    <dbReference type="NCBI Taxonomy" id="1433469"/>
    <lineage>
        <taxon>Eukaryota</taxon>
        <taxon>Fungi</taxon>
        <taxon>Fungi incertae sedis</taxon>
        <taxon>Mucoromycota</taxon>
        <taxon>Glomeromycotina</taxon>
        <taxon>Glomeromycetes</taxon>
        <taxon>Diversisporales</taxon>
        <taxon>Gigasporaceae</taxon>
        <taxon>Cetraspora</taxon>
    </lineage>
</organism>
<dbReference type="EMBL" id="CAJVQA010005924">
    <property type="protein sequence ID" value="CAG8630580.1"/>
    <property type="molecule type" value="Genomic_DNA"/>
</dbReference>
<feature type="compositionally biased region" description="Low complexity" evidence="1">
    <location>
        <begin position="22"/>
        <end position="32"/>
    </location>
</feature>
<protein>
    <submittedName>
        <fullName evidence="2">15857_t:CDS:1</fullName>
    </submittedName>
</protein>
<dbReference type="Proteomes" id="UP000789759">
    <property type="component" value="Unassembled WGS sequence"/>
</dbReference>
<keyword evidence="3" id="KW-1185">Reference proteome</keyword>
<feature type="non-terminal residue" evidence="2">
    <location>
        <position position="88"/>
    </location>
</feature>
<name>A0A9N9DBV0_9GLOM</name>
<feature type="region of interest" description="Disordered" evidence="1">
    <location>
        <begin position="1"/>
        <end position="88"/>
    </location>
</feature>
<evidence type="ECO:0000256" key="1">
    <source>
        <dbReference type="SAM" id="MobiDB-lite"/>
    </source>
</evidence>
<accession>A0A9N9DBV0</accession>
<feature type="compositionally biased region" description="Basic and acidic residues" evidence="1">
    <location>
        <begin position="58"/>
        <end position="68"/>
    </location>
</feature>
<evidence type="ECO:0000313" key="2">
    <source>
        <dbReference type="EMBL" id="CAG8630580.1"/>
    </source>
</evidence>
<feature type="compositionally biased region" description="Basic residues" evidence="1">
    <location>
        <begin position="1"/>
        <end position="14"/>
    </location>
</feature>
<sequence length="88" mass="9937">MPSKKAKCVSRRPRLTNNQITSASSSSKQQQSVDIKSESREANDEDDLCDSTQLSVEFSKESTKKSSEESSTELDYSYHEGKENKKKK</sequence>
<evidence type="ECO:0000313" key="3">
    <source>
        <dbReference type="Proteomes" id="UP000789759"/>
    </source>
</evidence>
<proteinExistence type="predicted"/>
<reference evidence="2" key="1">
    <citation type="submission" date="2021-06" db="EMBL/GenBank/DDBJ databases">
        <authorList>
            <person name="Kallberg Y."/>
            <person name="Tangrot J."/>
            <person name="Rosling A."/>
        </authorList>
    </citation>
    <scope>NUCLEOTIDE SEQUENCE</scope>
    <source>
        <strain evidence="2">FL966</strain>
    </source>
</reference>
<feature type="compositionally biased region" description="Basic and acidic residues" evidence="1">
    <location>
        <begin position="76"/>
        <end position="88"/>
    </location>
</feature>